<evidence type="ECO:0000256" key="3">
    <source>
        <dbReference type="ARBA" id="ARBA00022729"/>
    </source>
</evidence>
<evidence type="ECO:0000259" key="8">
    <source>
        <dbReference type="PROSITE" id="PS51782"/>
    </source>
</evidence>
<dbReference type="RefSeq" id="WP_151699139.1">
    <property type="nucleotide sequence ID" value="NZ_CP031223.1"/>
</dbReference>
<dbReference type="SUPFAM" id="SSF54001">
    <property type="entry name" value="Cysteine proteinases"/>
    <property type="match status" value="1"/>
</dbReference>
<dbReference type="PANTHER" id="PTHR47053:SF1">
    <property type="entry name" value="MUREIN DD-ENDOPEPTIDASE MEPH-RELATED"/>
    <property type="match status" value="1"/>
</dbReference>
<dbReference type="OrthoDB" id="9813368at2"/>
<evidence type="ECO:0000256" key="7">
    <source>
        <dbReference type="SAM" id="SignalP"/>
    </source>
</evidence>
<dbReference type="Gene3D" id="3.90.1720.10">
    <property type="entry name" value="endopeptidase domain like (from Nostoc punctiforme)"/>
    <property type="match status" value="1"/>
</dbReference>
<dbReference type="KEGG" id="psyo:PB01_04810"/>
<evidence type="ECO:0000256" key="5">
    <source>
        <dbReference type="ARBA" id="ARBA00022801"/>
    </source>
</evidence>
<name>A0A5J6SJS4_9BACI</name>
<dbReference type="SMART" id="SM00257">
    <property type="entry name" value="LysM"/>
    <property type="match status" value="1"/>
</dbReference>
<dbReference type="PANTHER" id="PTHR47053">
    <property type="entry name" value="MUREIN DD-ENDOPEPTIDASE MEPH-RELATED"/>
    <property type="match status" value="1"/>
</dbReference>
<dbReference type="InterPro" id="IPR038765">
    <property type="entry name" value="Papain-like_cys_pep_sf"/>
</dbReference>
<keyword evidence="4" id="KW-0677">Repeat</keyword>
<dbReference type="InterPro" id="IPR000064">
    <property type="entry name" value="NLP_P60_dom"/>
</dbReference>
<dbReference type="GO" id="GO:0006508">
    <property type="term" value="P:proteolysis"/>
    <property type="evidence" value="ECO:0007669"/>
    <property type="project" value="UniProtKB-KW"/>
</dbReference>
<gene>
    <name evidence="10" type="ORF">PB01_04810</name>
</gene>
<feature type="signal peptide" evidence="7">
    <location>
        <begin position="1"/>
        <end position="21"/>
    </location>
</feature>
<evidence type="ECO:0000256" key="1">
    <source>
        <dbReference type="ARBA" id="ARBA00007074"/>
    </source>
</evidence>
<dbReference type="AlphaFoldDB" id="A0A5J6SJS4"/>
<accession>A0A5J6SJS4</accession>
<dbReference type="CDD" id="cd00118">
    <property type="entry name" value="LysM"/>
    <property type="match status" value="1"/>
</dbReference>
<dbReference type="PROSITE" id="PS51782">
    <property type="entry name" value="LYSM"/>
    <property type="match status" value="1"/>
</dbReference>
<keyword evidence="3 7" id="KW-0732">Signal</keyword>
<keyword evidence="6" id="KW-0788">Thiol protease</keyword>
<feature type="domain" description="NlpC/P60" evidence="9">
    <location>
        <begin position="124"/>
        <end position="248"/>
    </location>
</feature>
<dbReference type="Pfam" id="PF00877">
    <property type="entry name" value="NLPC_P60"/>
    <property type="match status" value="1"/>
</dbReference>
<evidence type="ECO:0000256" key="6">
    <source>
        <dbReference type="ARBA" id="ARBA00022807"/>
    </source>
</evidence>
<evidence type="ECO:0000313" key="11">
    <source>
        <dbReference type="Proteomes" id="UP000325517"/>
    </source>
</evidence>
<dbReference type="SUPFAM" id="SSF54106">
    <property type="entry name" value="LysM domain"/>
    <property type="match status" value="1"/>
</dbReference>
<feature type="domain" description="LysM" evidence="8">
    <location>
        <begin position="25"/>
        <end position="68"/>
    </location>
</feature>
<dbReference type="InterPro" id="IPR036779">
    <property type="entry name" value="LysM_dom_sf"/>
</dbReference>
<keyword evidence="11" id="KW-1185">Reference proteome</keyword>
<reference evidence="10 11" key="1">
    <citation type="submission" date="2018-07" db="EMBL/GenBank/DDBJ databases">
        <title>Complete genome sequence of Psychrobacillus sp. PB01, isolated from iceberg, and comparative genome analysis of Psychrobacillus strains.</title>
        <authorList>
            <person name="Lee P.C."/>
        </authorList>
    </citation>
    <scope>NUCLEOTIDE SEQUENCE [LARGE SCALE GENOMIC DNA]</scope>
    <source>
        <strain evidence="10 11">PB01</strain>
    </source>
</reference>
<dbReference type="Proteomes" id="UP000325517">
    <property type="component" value="Chromosome"/>
</dbReference>
<sequence>MFKKVLLVTVLMFSFAATASASTNTLYEVKKGDSLSSIAKTYKITVNDLLTWNKLSKDSIFVKQKLIVLKPTIVKTSTKTPQTVVATKPVSPVKPQTVEKPVQVKAEELITSPGPLLDEAKPLSSNGQAIYSLSVDFAGRMQGIPYLNAGITMAGFDCSGFIYFVYTQAGLKISRQSSEGYFASSAPVTNPIVGDLVFFENTYGIGISHMGIYIGNNEFIHAGTKGVEKATLDLPYWKEHFVSFKRFHAVSVN</sequence>
<dbReference type="Gene3D" id="3.10.350.10">
    <property type="entry name" value="LysM domain"/>
    <property type="match status" value="1"/>
</dbReference>
<dbReference type="InterPro" id="IPR018392">
    <property type="entry name" value="LysM"/>
</dbReference>
<organism evidence="10 11">
    <name type="scientific">Psychrobacillus glaciei</name>
    <dbReference type="NCBI Taxonomy" id="2283160"/>
    <lineage>
        <taxon>Bacteria</taxon>
        <taxon>Bacillati</taxon>
        <taxon>Bacillota</taxon>
        <taxon>Bacilli</taxon>
        <taxon>Bacillales</taxon>
        <taxon>Bacillaceae</taxon>
        <taxon>Psychrobacillus</taxon>
    </lineage>
</organism>
<keyword evidence="5" id="KW-0378">Hydrolase</keyword>
<proteinExistence type="inferred from homology"/>
<protein>
    <submittedName>
        <fullName evidence="10">Peptidoglycan endopeptidase</fullName>
    </submittedName>
</protein>
<keyword evidence="2" id="KW-0645">Protease</keyword>
<feature type="chain" id="PRO_5023905090" evidence="7">
    <location>
        <begin position="22"/>
        <end position="253"/>
    </location>
</feature>
<evidence type="ECO:0000259" key="9">
    <source>
        <dbReference type="PROSITE" id="PS51935"/>
    </source>
</evidence>
<dbReference type="PROSITE" id="PS51935">
    <property type="entry name" value="NLPC_P60"/>
    <property type="match status" value="1"/>
</dbReference>
<dbReference type="GO" id="GO:0008234">
    <property type="term" value="F:cysteine-type peptidase activity"/>
    <property type="evidence" value="ECO:0007669"/>
    <property type="project" value="UniProtKB-KW"/>
</dbReference>
<dbReference type="EMBL" id="CP031223">
    <property type="protein sequence ID" value="QFF98195.1"/>
    <property type="molecule type" value="Genomic_DNA"/>
</dbReference>
<evidence type="ECO:0000256" key="2">
    <source>
        <dbReference type="ARBA" id="ARBA00022670"/>
    </source>
</evidence>
<evidence type="ECO:0000256" key="4">
    <source>
        <dbReference type="ARBA" id="ARBA00022737"/>
    </source>
</evidence>
<comment type="similarity">
    <text evidence="1">Belongs to the peptidase C40 family.</text>
</comment>
<evidence type="ECO:0000313" key="10">
    <source>
        <dbReference type="EMBL" id="QFF98195.1"/>
    </source>
</evidence>
<dbReference type="Pfam" id="PF01476">
    <property type="entry name" value="LysM"/>
    <property type="match status" value="1"/>
</dbReference>
<dbReference type="InterPro" id="IPR051202">
    <property type="entry name" value="Peptidase_C40"/>
</dbReference>